<proteinExistence type="inferred from homology"/>
<dbReference type="InterPro" id="IPR000362">
    <property type="entry name" value="Fumarate_lyase_fam"/>
</dbReference>
<dbReference type="PRINTS" id="PR00149">
    <property type="entry name" value="FUMRATELYASE"/>
</dbReference>
<feature type="domain" description="Fumarate lyase N-terminal" evidence="3">
    <location>
        <begin position="11"/>
        <end position="242"/>
    </location>
</feature>
<evidence type="ECO:0000313" key="4">
    <source>
        <dbReference type="EMBL" id="GAH00896.1"/>
    </source>
</evidence>
<dbReference type="InterPro" id="IPR008948">
    <property type="entry name" value="L-Aspartase-like"/>
</dbReference>
<evidence type="ECO:0000256" key="2">
    <source>
        <dbReference type="ARBA" id="ARBA00012921"/>
    </source>
</evidence>
<dbReference type="Gene3D" id="1.20.200.10">
    <property type="entry name" value="Fumarase/aspartase (Central domain)"/>
    <property type="match status" value="1"/>
</dbReference>
<feature type="non-terminal residue" evidence="4">
    <location>
        <position position="242"/>
    </location>
</feature>
<name>X1BYJ2_9ZZZZ</name>
<reference evidence="4" key="1">
    <citation type="journal article" date="2014" name="Front. Microbiol.">
        <title>High frequency of phylogenetically diverse reductive dehalogenase-homologous genes in deep subseafloor sedimentary metagenomes.</title>
        <authorList>
            <person name="Kawai M."/>
            <person name="Futagami T."/>
            <person name="Toyoda A."/>
            <person name="Takaki Y."/>
            <person name="Nishi S."/>
            <person name="Hori S."/>
            <person name="Arai W."/>
            <person name="Tsubouchi T."/>
            <person name="Morono Y."/>
            <person name="Uchiyama I."/>
            <person name="Ito T."/>
            <person name="Fujiyama A."/>
            <person name="Inagaki F."/>
            <person name="Takami H."/>
        </authorList>
    </citation>
    <scope>NUCLEOTIDE SEQUENCE</scope>
    <source>
        <strain evidence="4">Expedition CK06-06</strain>
    </source>
</reference>
<organism evidence="4">
    <name type="scientific">marine sediment metagenome</name>
    <dbReference type="NCBI Taxonomy" id="412755"/>
    <lineage>
        <taxon>unclassified sequences</taxon>
        <taxon>metagenomes</taxon>
        <taxon>ecological metagenomes</taxon>
    </lineage>
</organism>
<dbReference type="AlphaFoldDB" id="X1BYJ2"/>
<dbReference type="Pfam" id="PF00206">
    <property type="entry name" value="Lyase_1"/>
    <property type="match status" value="1"/>
</dbReference>
<dbReference type="FunFam" id="1.10.275.10:FF:000001">
    <property type="entry name" value="Fumarate hydratase, mitochondrial"/>
    <property type="match status" value="1"/>
</dbReference>
<dbReference type="PANTHER" id="PTHR11444">
    <property type="entry name" value="ASPARTATEAMMONIA/ARGININOSUCCINATE/ADENYLOSUCCINATE LYASE"/>
    <property type="match status" value="1"/>
</dbReference>
<dbReference type="Gene3D" id="1.10.275.10">
    <property type="entry name" value="Fumarase/aspartase (N-terminal domain)"/>
    <property type="match status" value="1"/>
</dbReference>
<evidence type="ECO:0000256" key="1">
    <source>
        <dbReference type="ARBA" id="ARBA00009084"/>
    </source>
</evidence>
<sequence>MKYRKEKDTMGTVRVPETAYYGPQTQRAVDNFPIGDLKLPASFIRALARVKKCAARVNQELGLLDSKLADAIAAAAQEVIAGQLDDQFVVNVFQTGSGTSTNMNMNEVVACRANEILSGKKSGKSPVHPNDHVNLSQSSNDVIPSVIHIAALMSIREHLVPSLDLLRQSLAKKAKKFANIHKIGRTHLQDAVPMLLGQEFSGYARQIELGLKRIAAAEERLCELALGGTAVGTGVNAPPEFA</sequence>
<dbReference type="EMBL" id="BART01024125">
    <property type="protein sequence ID" value="GAH00896.1"/>
    <property type="molecule type" value="Genomic_DNA"/>
</dbReference>
<protein>
    <recommendedName>
        <fullName evidence="2">fumarate hydratase</fullName>
        <ecNumber evidence="2">4.2.1.2</ecNumber>
    </recommendedName>
</protein>
<dbReference type="SUPFAM" id="SSF48557">
    <property type="entry name" value="L-aspartase-like"/>
    <property type="match status" value="1"/>
</dbReference>
<dbReference type="InterPro" id="IPR022761">
    <property type="entry name" value="Fumarate_lyase_N"/>
</dbReference>
<dbReference type="EC" id="4.2.1.2" evidence="2"/>
<accession>X1BYJ2</accession>
<comment type="similarity">
    <text evidence="1">Belongs to the class-II fumarase/aspartase family. Fumarase subfamily.</text>
</comment>
<evidence type="ECO:0000259" key="3">
    <source>
        <dbReference type="Pfam" id="PF00206"/>
    </source>
</evidence>
<dbReference type="PANTHER" id="PTHR11444:SF22">
    <property type="entry name" value="FUMARATE HYDRATASE CLASS II"/>
    <property type="match status" value="1"/>
</dbReference>
<dbReference type="InterPro" id="IPR024083">
    <property type="entry name" value="Fumarase/histidase_N"/>
</dbReference>
<gene>
    <name evidence="4" type="ORF">S01H4_43689</name>
</gene>
<dbReference type="GO" id="GO:0004333">
    <property type="term" value="F:fumarate hydratase activity"/>
    <property type="evidence" value="ECO:0007669"/>
    <property type="project" value="UniProtKB-EC"/>
</dbReference>
<comment type="caution">
    <text evidence="4">The sequence shown here is derived from an EMBL/GenBank/DDBJ whole genome shotgun (WGS) entry which is preliminary data.</text>
</comment>
<dbReference type="GO" id="GO:0006106">
    <property type="term" value="P:fumarate metabolic process"/>
    <property type="evidence" value="ECO:0007669"/>
    <property type="project" value="InterPro"/>
</dbReference>
<dbReference type="InterPro" id="IPR005677">
    <property type="entry name" value="Fum_hydII"/>
</dbReference>